<dbReference type="Proteomes" id="UP000612680">
    <property type="component" value="Chromosome"/>
</dbReference>
<dbReference type="InterPro" id="IPR024607">
    <property type="entry name" value="Sulfatase_CS"/>
</dbReference>
<dbReference type="InterPro" id="IPR000917">
    <property type="entry name" value="Sulfatase_N"/>
</dbReference>
<dbReference type="InterPro" id="IPR017850">
    <property type="entry name" value="Alkaline_phosphatase_core_sf"/>
</dbReference>
<dbReference type="InterPro" id="IPR011989">
    <property type="entry name" value="ARM-like"/>
</dbReference>
<dbReference type="SUPFAM" id="SSF48371">
    <property type="entry name" value="ARM repeat"/>
    <property type="match status" value="1"/>
</dbReference>
<evidence type="ECO:0000313" key="6">
    <source>
        <dbReference type="Proteomes" id="UP000612680"/>
    </source>
</evidence>
<comment type="similarity">
    <text evidence="1">Belongs to the sulfatase family.</text>
</comment>
<feature type="domain" description="Sulfatase N-terminal" evidence="4">
    <location>
        <begin position="26"/>
        <end position="295"/>
    </location>
</feature>
<keyword evidence="2" id="KW-0378">Hydrolase</keyword>
<keyword evidence="6" id="KW-1185">Reference proteome</keyword>
<evidence type="ECO:0000256" key="1">
    <source>
        <dbReference type="ARBA" id="ARBA00008779"/>
    </source>
</evidence>
<evidence type="ECO:0000256" key="3">
    <source>
        <dbReference type="SAM" id="SignalP"/>
    </source>
</evidence>
<proteinExistence type="inferred from homology"/>
<accession>A0ABX7I204</accession>
<gene>
    <name evidence="5" type="ORF">HWI92_03860</name>
</gene>
<dbReference type="EMBL" id="CP056775">
    <property type="protein sequence ID" value="QRR00107.1"/>
    <property type="molecule type" value="Genomic_DNA"/>
</dbReference>
<feature type="signal peptide" evidence="3">
    <location>
        <begin position="1"/>
        <end position="20"/>
    </location>
</feature>
<evidence type="ECO:0000313" key="5">
    <source>
        <dbReference type="EMBL" id="QRR00107.1"/>
    </source>
</evidence>
<feature type="chain" id="PRO_5045619610" evidence="3">
    <location>
        <begin position="21"/>
        <end position="608"/>
    </location>
</feature>
<keyword evidence="3" id="KW-0732">Signal</keyword>
<dbReference type="Gene3D" id="3.40.720.10">
    <property type="entry name" value="Alkaline Phosphatase, subunit A"/>
    <property type="match status" value="1"/>
</dbReference>
<dbReference type="RefSeq" id="WP_204660867.1">
    <property type="nucleotide sequence ID" value="NZ_CP056775.1"/>
</dbReference>
<dbReference type="PROSITE" id="PS00523">
    <property type="entry name" value="SULFATASE_1"/>
    <property type="match status" value="1"/>
</dbReference>
<dbReference type="InterPro" id="IPR016024">
    <property type="entry name" value="ARM-type_fold"/>
</dbReference>
<sequence>MKHLLPILTMLLLSAAALHAQEPDRPNILWIVSEDNTTLLGCYGDKFATTPNLDQLATQGVLYKNAFATAPVCAPSRCTLITGMYPPSLGTQHMRSTYPVPDFVTFFPKYLRDAGYYTTNNAKKDYNTTDQPDAWNESSTKATYRNRKPGQPFFAVFNLNVSHESSIHTSVPDAELKHAPEKVPLPPYHPDTPEMRHDWAQYYDKVEEMDRQAGALLKELEEQGLAENTIVFYYADNGGILGRSKRFMYESGLHIPLIIRVPDRYRALAGGAPGTVTDRIVTFLDFAPTLLSITGLNIPAYMQGKAFLGNKKEPERTYAYGFRGRMDERTDLSRSVRDKKFRYIRNYLPQKIYGQPLEYLWKAPSIPSWEAAYKAGRLNEVQRRFWEEKPAEELFDVEKDPHNIHNLATEPKYRAELLRLRKANHDYLLETRDAGFIPEPLLSDIAGSVPVYDYAKSGRYNYARVIETAEMASLRDKTKFPEIRRRLEDKDPMVRYWAVIGTIVLKKYAAPARQSLETLLDDSDISVRIAAAESLLNLGETTRPVSVLSAALKSPNLMARVYALDVLENIGPKATPAFENARTLLRENSKEADYDVRAAKKLLQSAGK</sequence>
<dbReference type="PANTHER" id="PTHR43751">
    <property type="entry name" value="SULFATASE"/>
    <property type="match status" value="1"/>
</dbReference>
<dbReference type="Gene3D" id="1.25.10.10">
    <property type="entry name" value="Leucine-rich Repeat Variant"/>
    <property type="match status" value="1"/>
</dbReference>
<protein>
    <submittedName>
        <fullName evidence="5">Sulfatase-like hydrolase/transferase</fullName>
    </submittedName>
</protein>
<dbReference type="CDD" id="cd16027">
    <property type="entry name" value="SGSH"/>
    <property type="match status" value="1"/>
</dbReference>
<dbReference type="PANTHER" id="PTHR43751:SF1">
    <property type="entry name" value="SULFATASE ATSG-RELATED"/>
    <property type="match status" value="1"/>
</dbReference>
<evidence type="ECO:0000256" key="2">
    <source>
        <dbReference type="ARBA" id="ARBA00022801"/>
    </source>
</evidence>
<organism evidence="5 6">
    <name type="scientific">Dyadobacter sandarakinus</name>
    <dbReference type="NCBI Taxonomy" id="2747268"/>
    <lineage>
        <taxon>Bacteria</taxon>
        <taxon>Pseudomonadati</taxon>
        <taxon>Bacteroidota</taxon>
        <taxon>Cytophagia</taxon>
        <taxon>Cytophagales</taxon>
        <taxon>Spirosomataceae</taxon>
        <taxon>Dyadobacter</taxon>
    </lineage>
</organism>
<name>A0ABX7I204_9BACT</name>
<dbReference type="SUPFAM" id="SSF53649">
    <property type="entry name" value="Alkaline phosphatase-like"/>
    <property type="match status" value="1"/>
</dbReference>
<dbReference type="InterPro" id="IPR052701">
    <property type="entry name" value="GAG_Ulvan_Degrading_Sulfatases"/>
</dbReference>
<evidence type="ECO:0000259" key="4">
    <source>
        <dbReference type="Pfam" id="PF00884"/>
    </source>
</evidence>
<dbReference type="Pfam" id="PF00884">
    <property type="entry name" value="Sulfatase"/>
    <property type="match status" value="1"/>
</dbReference>
<reference evidence="5 6" key="1">
    <citation type="submission" date="2020-06" db="EMBL/GenBank/DDBJ databases">
        <title>Dyadobacter sandarakinus sp. nov., isolated from the soil of the Arctic Yellow River Station.</title>
        <authorList>
            <person name="Zhang Y."/>
            <person name="Peng F."/>
        </authorList>
    </citation>
    <scope>NUCLEOTIDE SEQUENCE [LARGE SCALE GENOMIC DNA]</scope>
    <source>
        <strain evidence="5 6">Q3-56</strain>
    </source>
</reference>